<feature type="transmembrane region" description="Helical" evidence="2">
    <location>
        <begin position="74"/>
        <end position="95"/>
    </location>
</feature>
<dbReference type="Gene3D" id="3.40.50.410">
    <property type="entry name" value="von Willebrand factor, type A domain"/>
    <property type="match status" value="1"/>
</dbReference>
<comment type="caution">
    <text evidence="4">The sequence shown here is derived from an EMBL/GenBank/DDBJ whole genome shotgun (WGS) entry which is preliminary data.</text>
</comment>
<gene>
    <name evidence="4" type="ORF">VW23_024820</name>
</gene>
<evidence type="ECO:0000256" key="2">
    <source>
        <dbReference type="SAM" id="Phobius"/>
    </source>
</evidence>
<dbReference type="Pfam" id="PF12450">
    <property type="entry name" value="vWF_A"/>
    <property type="match status" value="1"/>
</dbReference>
<dbReference type="PROSITE" id="PS50234">
    <property type="entry name" value="VWFA"/>
    <property type="match status" value="1"/>
</dbReference>
<evidence type="ECO:0000259" key="3">
    <source>
        <dbReference type="PROSITE" id="PS50234"/>
    </source>
</evidence>
<name>A0A1E5XLX1_9HYPH</name>
<dbReference type="InterPro" id="IPR022156">
    <property type="entry name" value="Uncharacterised_YfbK_N"/>
</dbReference>
<evidence type="ECO:0000256" key="1">
    <source>
        <dbReference type="SAM" id="MobiDB-lite"/>
    </source>
</evidence>
<proteinExistence type="predicted"/>
<feature type="region of interest" description="Disordered" evidence="1">
    <location>
        <begin position="1"/>
        <end position="23"/>
    </location>
</feature>
<keyword evidence="5" id="KW-1185">Reference proteome</keyword>
<dbReference type="PANTHER" id="PTHR10579:SF43">
    <property type="entry name" value="ZINC FINGER (C3HC4-TYPE RING FINGER) FAMILY PROTEIN"/>
    <property type="match status" value="1"/>
</dbReference>
<dbReference type="InterPro" id="IPR002035">
    <property type="entry name" value="VWF_A"/>
</dbReference>
<dbReference type="CDD" id="cd01465">
    <property type="entry name" value="vWA_subgroup"/>
    <property type="match status" value="1"/>
</dbReference>
<sequence>MSNHDDDNKLTALQQAQTPAPSEAARRRALDAAMLAFDAEQANAKQAPQGNSITRRLRSIFANAKGTWIMDNRLTYGLGTAAVALLLLPLGYQLYNSTAITPIGVPPVTVSSKDADQPMAQVSAQPEPAPMELGRADALEKKEAGGTAASATTTAQEAPATAGADGNISNLAAAPEGEADLQMRDQVAPQNSGAVDATPPATDSTIAVTSDLGSGLSVSAGLESLDATAPATPMVEMRMAAPKQMAASGVAQNEAFMAAPSPADATMAKPTQPSGDEFSKFTESPLKLVKTDPVSTFSIDVDTASYAYVRRSLAEGWVPEPDAVRIEELIKYFNYNYPAPTDASTPFKPTVSVYPTPWNGKTQIVQIGIKGYVPEVTEDKASNLVFLIDTSGSMDEPDKLPLLKRAFALLVDQLGANDTISIVAYAGSAGVVLEPTKATDKAKIIGALENLSAGGSTAGAEGIELAYRLAEQNKVADGVNRVILATDGDFNVGIDDPEDLKTYIKGKRDGGVFLSVLGFGQGNLGDDTMQALAQNGNGNASYIDSFKEAQKVLVEDAGGTLETIAKDVKIQVEFNPAVVSEYRLIGYETRALNREDFNNDKVDAGEIGAGTTVTALYEITPVGSGAELNDPLRYSSDATAETAGNGEIGFLKMRYKLPDEETSKLIEQAIGKDQAVSSPAEASEDSRFAAAVAAFGQKLRGSNYGEMSWADIRSLAQGARGADENGYRAEFMQLIDMAKSLAPETEEPFCTAPEGNRNCR</sequence>
<dbReference type="RefSeq" id="WP_069911161.1">
    <property type="nucleotide sequence ID" value="NZ_LAJE02000275.1"/>
</dbReference>
<dbReference type="EMBL" id="LAJE02000275">
    <property type="protein sequence ID" value="OEO29606.1"/>
    <property type="molecule type" value="Genomic_DNA"/>
</dbReference>
<keyword evidence="2" id="KW-1133">Transmembrane helix</keyword>
<dbReference type="InterPro" id="IPR051266">
    <property type="entry name" value="CLCR"/>
</dbReference>
<dbReference type="Proteomes" id="UP000095463">
    <property type="component" value="Unassembled WGS sequence"/>
</dbReference>
<feature type="domain" description="VWFA" evidence="3">
    <location>
        <begin position="383"/>
        <end position="564"/>
    </location>
</feature>
<dbReference type="InterPro" id="IPR021908">
    <property type="entry name" value="YfbK_C"/>
</dbReference>
<dbReference type="SMART" id="SM00327">
    <property type="entry name" value="VWA"/>
    <property type="match status" value="1"/>
</dbReference>
<feature type="compositionally biased region" description="Polar residues" evidence="1">
    <location>
        <begin position="11"/>
        <end position="20"/>
    </location>
</feature>
<evidence type="ECO:0000313" key="5">
    <source>
        <dbReference type="Proteomes" id="UP000095463"/>
    </source>
</evidence>
<reference evidence="4 5" key="1">
    <citation type="journal article" date="2015" name="Genome Announc.">
        <title>Genome Assemblies of Three Soil-Associated Devosia species: D. insulae, D. limi, and D. soli.</title>
        <authorList>
            <person name="Hassan Y.I."/>
            <person name="Lepp D."/>
            <person name="Zhou T."/>
        </authorList>
    </citation>
    <scope>NUCLEOTIDE SEQUENCE [LARGE SCALE GENOMIC DNA]</scope>
    <source>
        <strain evidence="4 5">DS-56</strain>
    </source>
</reference>
<feature type="compositionally biased region" description="Low complexity" evidence="1">
    <location>
        <begin position="145"/>
        <end position="166"/>
    </location>
</feature>
<evidence type="ECO:0000313" key="4">
    <source>
        <dbReference type="EMBL" id="OEO29606.1"/>
    </source>
</evidence>
<dbReference type="Pfam" id="PF12034">
    <property type="entry name" value="YfbK_C"/>
    <property type="match status" value="1"/>
</dbReference>
<organism evidence="4 5">
    <name type="scientific">Devosia insulae DS-56</name>
    <dbReference type="NCBI Taxonomy" id="1116389"/>
    <lineage>
        <taxon>Bacteria</taxon>
        <taxon>Pseudomonadati</taxon>
        <taxon>Pseudomonadota</taxon>
        <taxon>Alphaproteobacteria</taxon>
        <taxon>Hyphomicrobiales</taxon>
        <taxon>Devosiaceae</taxon>
        <taxon>Devosia</taxon>
    </lineage>
</organism>
<dbReference type="InterPro" id="IPR036465">
    <property type="entry name" value="vWFA_dom_sf"/>
</dbReference>
<feature type="region of interest" description="Disordered" evidence="1">
    <location>
        <begin position="141"/>
        <end position="170"/>
    </location>
</feature>
<protein>
    <recommendedName>
        <fullName evidence="3">VWFA domain-containing protein</fullName>
    </recommendedName>
</protein>
<feature type="region of interest" description="Disordered" evidence="1">
    <location>
        <begin position="111"/>
        <end position="130"/>
    </location>
</feature>
<keyword evidence="2" id="KW-0472">Membrane</keyword>
<dbReference type="AlphaFoldDB" id="A0A1E5XLX1"/>
<keyword evidence="2" id="KW-0812">Transmembrane</keyword>
<dbReference type="Pfam" id="PF00092">
    <property type="entry name" value="VWA"/>
    <property type="match status" value="1"/>
</dbReference>
<dbReference type="SUPFAM" id="SSF53300">
    <property type="entry name" value="vWA-like"/>
    <property type="match status" value="1"/>
</dbReference>
<accession>A0A1E5XLX1</accession>
<dbReference type="PANTHER" id="PTHR10579">
    <property type="entry name" value="CALCIUM-ACTIVATED CHLORIDE CHANNEL REGULATOR"/>
    <property type="match status" value="1"/>
</dbReference>